<keyword evidence="1" id="KW-0175">Coiled coil</keyword>
<dbReference type="Proteomes" id="UP000805841">
    <property type="component" value="Unassembled WGS sequence"/>
</dbReference>
<feature type="region of interest" description="Disordered" evidence="2">
    <location>
        <begin position="26"/>
        <end position="63"/>
    </location>
</feature>
<dbReference type="EMBL" id="JAAOCA010000034">
    <property type="protein sequence ID" value="MBD1601361.1"/>
    <property type="molecule type" value="Genomic_DNA"/>
</dbReference>
<proteinExistence type="predicted"/>
<dbReference type="RefSeq" id="WP_190424565.1">
    <property type="nucleotide sequence ID" value="NZ_JAAOCA010000034.1"/>
</dbReference>
<dbReference type="Pfam" id="PF07321">
    <property type="entry name" value="YscO"/>
    <property type="match status" value="1"/>
</dbReference>
<feature type="compositionally biased region" description="Basic and acidic residues" evidence="2">
    <location>
        <begin position="30"/>
        <end position="63"/>
    </location>
</feature>
<feature type="coiled-coil region" evidence="1">
    <location>
        <begin position="106"/>
        <end position="147"/>
    </location>
</feature>
<reference evidence="3 4" key="1">
    <citation type="journal article" date="2020" name="Insects">
        <title>Bacteria Belonging to Pseudomonas typographi sp. nov. from the Bark Beetle Ips typographus Have Genomic Potential to Aid in the Host Ecology.</title>
        <authorList>
            <person name="Peral-Aranega E."/>
            <person name="Saati-Santamaria Z."/>
            <person name="Kolarik M."/>
            <person name="Rivas R."/>
            <person name="Garcia-Fraile P."/>
        </authorList>
    </citation>
    <scope>NUCLEOTIDE SEQUENCE [LARGE SCALE GENOMIC DNA]</scope>
    <source>
        <strain evidence="3 4">CA3A</strain>
    </source>
</reference>
<sequence length="148" mass="17055">MDEELEADPQRAALEEVIRILAPLRQHRQASAERQQRQAERELDSGRERLAQTRSAFADERSRQVEQRQALALEHVNQALTLNDVDRWHDQERSLLDDLSRLRQGIDQQTRAVQAQQQTLKNAQRDAKAAQRAVEKLACLAEAINDEN</sequence>
<evidence type="ECO:0000256" key="2">
    <source>
        <dbReference type="SAM" id="MobiDB-lite"/>
    </source>
</evidence>
<evidence type="ECO:0000313" key="4">
    <source>
        <dbReference type="Proteomes" id="UP000805841"/>
    </source>
</evidence>
<dbReference type="InterPro" id="IPR053716">
    <property type="entry name" value="Flag_assembly_chemotaxis_eff"/>
</dbReference>
<accession>A0ABR7Z743</accession>
<dbReference type="Gene3D" id="1.10.287.1700">
    <property type="match status" value="1"/>
</dbReference>
<organism evidence="3 4">
    <name type="scientific">Pseudomonas typographi</name>
    <dbReference type="NCBI Taxonomy" id="2715964"/>
    <lineage>
        <taxon>Bacteria</taxon>
        <taxon>Pseudomonadati</taxon>
        <taxon>Pseudomonadota</taxon>
        <taxon>Gammaproteobacteria</taxon>
        <taxon>Pseudomonadales</taxon>
        <taxon>Pseudomonadaceae</taxon>
        <taxon>Pseudomonas</taxon>
    </lineage>
</organism>
<name>A0ABR7Z743_9PSED</name>
<comment type="caution">
    <text evidence="3">The sequence shown here is derived from an EMBL/GenBank/DDBJ whole genome shotgun (WGS) entry which is preliminary data.</text>
</comment>
<protein>
    <submittedName>
        <fullName evidence="3">YscO family type III secretion system apparatus protein</fullName>
    </submittedName>
</protein>
<evidence type="ECO:0000256" key="1">
    <source>
        <dbReference type="SAM" id="Coils"/>
    </source>
</evidence>
<gene>
    <name evidence="3" type="ORF">HAQ05_22045</name>
</gene>
<keyword evidence="4" id="KW-1185">Reference proteome</keyword>
<dbReference type="InterPro" id="IPR009929">
    <property type="entry name" value="T3SS_YscO"/>
</dbReference>
<evidence type="ECO:0000313" key="3">
    <source>
        <dbReference type="EMBL" id="MBD1601361.1"/>
    </source>
</evidence>